<accession>A0A1G2FWF1</accession>
<comment type="caution">
    <text evidence="3">The sequence shown here is derived from an EMBL/GenBank/DDBJ whole genome shotgun (WGS) entry which is preliminary data.</text>
</comment>
<dbReference type="GO" id="GO:0004252">
    <property type="term" value="F:serine-type endopeptidase activity"/>
    <property type="evidence" value="ECO:0007669"/>
    <property type="project" value="InterPro"/>
</dbReference>
<sequence length="425" mass="45410">MKIQKGFIQIPILIPILIAIIMGVLVIGGGSYFGIKQYQYYQAKKTEKAEQTQKIAETQLEALKREVEDLKNKTSTSTSKNNQNQAEKPEPSQTTVALQNDTKVQIAQPTASTPTLKPVPTPTPTPTPTPKVKTFTTPSGAVIDEAGNIILPPNNSANQISATPSLSAGSRIFNGEEIYSLVSPSVVLIVTSGGHGSGFVINNGKYTLTNAHVVGNDQTVQLKLQNGTSFNGVVLGKNNLIDLAVIFNGDQRPTAVTLGSSGDSLKIGGDVYALGFPKSLIITVTLTKGTLSAKQNVEGYSGTLLQTDASINPGNSGGPLVNNKGEVIGVNAYGLNDAQGIYFAIPIQTAIDFVPTLSQYGQSRYEVYPIGSTMSIKKSVLIRAGLNTDLSCEILGFTDTDLISCNFYRKYNKDYSWNIIEDVPQ</sequence>
<evidence type="ECO:0000313" key="3">
    <source>
        <dbReference type="EMBL" id="OGZ42399.1"/>
    </source>
</evidence>
<dbReference type="Proteomes" id="UP000177126">
    <property type="component" value="Unassembled WGS sequence"/>
</dbReference>
<dbReference type="PANTHER" id="PTHR22939:SF129">
    <property type="entry name" value="SERINE PROTEASE HTRA2, MITOCHONDRIAL"/>
    <property type="match status" value="1"/>
</dbReference>
<dbReference type="InterPro" id="IPR001940">
    <property type="entry name" value="Peptidase_S1C"/>
</dbReference>
<evidence type="ECO:0000256" key="1">
    <source>
        <dbReference type="SAM" id="MobiDB-lite"/>
    </source>
</evidence>
<feature type="compositionally biased region" description="Pro residues" evidence="1">
    <location>
        <begin position="117"/>
        <end position="129"/>
    </location>
</feature>
<dbReference type="PRINTS" id="PR00834">
    <property type="entry name" value="PROTEASES2C"/>
</dbReference>
<organism evidence="3 4">
    <name type="scientific">Candidatus Portnoybacteria bacterium RIFCSPLOWO2_02_FULL_39_11</name>
    <dbReference type="NCBI Taxonomy" id="1802001"/>
    <lineage>
        <taxon>Bacteria</taxon>
        <taxon>Candidatus Portnoyibacteriota</taxon>
    </lineage>
</organism>
<dbReference type="InterPro" id="IPR043504">
    <property type="entry name" value="Peptidase_S1_PA_chymotrypsin"/>
</dbReference>
<dbReference type="Pfam" id="PF13365">
    <property type="entry name" value="Trypsin_2"/>
    <property type="match status" value="1"/>
</dbReference>
<dbReference type="EMBL" id="MHNF01000001">
    <property type="protein sequence ID" value="OGZ42399.1"/>
    <property type="molecule type" value="Genomic_DNA"/>
</dbReference>
<feature type="region of interest" description="Disordered" evidence="1">
    <location>
        <begin position="70"/>
        <end position="133"/>
    </location>
</feature>
<keyword evidence="2" id="KW-0812">Transmembrane</keyword>
<gene>
    <name evidence="3" type="ORF">A3B04_00555</name>
</gene>
<dbReference type="Gene3D" id="2.40.10.10">
    <property type="entry name" value="Trypsin-like serine proteases"/>
    <property type="match status" value="2"/>
</dbReference>
<keyword evidence="2" id="KW-0472">Membrane</keyword>
<dbReference type="GO" id="GO:0006508">
    <property type="term" value="P:proteolysis"/>
    <property type="evidence" value="ECO:0007669"/>
    <property type="project" value="InterPro"/>
</dbReference>
<keyword evidence="2" id="KW-1133">Transmembrane helix</keyword>
<dbReference type="SUPFAM" id="SSF50494">
    <property type="entry name" value="Trypsin-like serine proteases"/>
    <property type="match status" value="1"/>
</dbReference>
<protein>
    <recommendedName>
        <fullName evidence="5">PDZ domain-containing protein</fullName>
    </recommendedName>
</protein>
<proteinExistence type="predicted"/>
<name>A0A1G2FWF1_9BACT</name>
<feature type="compositionally biased region" description="Polar residues" evidence="1">
    <location>
        <begin position="83"/>
        <end position="112"/>
    </location>
</feature>
<dbReference type="AlphaFoldDB" id="A0A1G2FWF1"/>
<dbReference type="InterPro" id="IPR009003">
    <property type="entry name" value="Peptidase_S1_PA"/>
</dbReference>
<reference evidence="3 4" key="1">
    <citation type="journal article" date="2016" name="Nat. Commun.">
        <title>Thousands of microbial genomes shed light on interconnected biogeochemical processes in an aquifer system.</title>
        <authorList>
            <person name="Anantharaman K."/>
            <person name="Brown C.T."/>
            <person name="Hug L.A."/>
            <person name="Sharon I."/>
            <person name="Castelle C.J."/>
            <person name="Probst A.J."/>
            <person name="Thomas B.C."/>
            <person name="Singh A."/>
            <person name="Wilkins M.J."/>
            <person name="Karaoz U."/>
            <person name="Brodie E.L."/>
            <person name="Williams K.H."/>
            <person name="Hubbard S.S."/>
            <person name="Banfield J.F."/>
        </authorList>
    </citation>
    <scope>NUCLEOTIDE SEQUENCE [LARGE SCALE GENOMIC DNA]</scope>
</reference>
<dbReference type="PANTHER" id="PTHR22939">
    <property type="entry name" value="SERINE PROTEASE FAMILY S1C HTRA-RELATED"/>
    <property type="match status" value="1"/>
</dbReference>
<evidence type="ECO:0008006" key="5">
    <source>
        <dbReference type="Google" id="ProtNLM"/>
    </source>
</evidence>
<evidence type="ECO:0000256" key="2">
    <source>
        <dbReference type="SAM" id="Phobius"/>
    </source>
</evidence>
<evidence type="ECO:0000313" key="4">
    <source>
        <dbReference type="Proteomes" id="UP000177126"/>
    </source>
</evidence>
<feature type="compositionally biased region" description="Low complexity" evidence="1">
    <location>
        <begin position="73"/>
        <end position="82"/>
    </location>
</feature>
<feature type="transmembrane region" description="Helical" evidence="2">
    <location>
        <begin position="12"/>
        <end position="35"/>
    </location>
</feature>